<feature type="transmembrane region" description="Helical" evidence="1">
    <location>
        <begin position="637"/>
        <end position="664"/>
    </location>
</feature>
<sequence>MTSSVAAGDVARVDALLAQFETNAGGSHLAMCEAAGAIARAGGPGGPEVVLGATKNGRGIDDTTRKPWQWLLAVAEATGHQDWKLVARIAWFAEVWTEHLLPTMVRGEALDTGLGEAPDDIRAELSALALTALSRVDEKEVVTRDATGTAATAGVVAKVCAQELARAAERGVPVFEAALALARREKGDAASGSISDNVADVPQPVPAVRVRVGPPPAEPEAAMGEPTAGKGTFSSLGVLFAKDSSAADRTRAVKDFAEAARARLPAAASAAEQGRDVLAERSAQILSELAGRLPIRTADSLRGLYGDDPEVQSQHVINEAGGLAGLAWAAAAALPGPPPVVQAIKVVVHSAIEIKMIGELYAIHADRANRDATWLGVVLVSWAIGQPVTPGGSVASTTPLLVAKIRSSVTELIGSQSRGAVFASRGREGRDVMVRAGARMQRRMRLHPSSWAQPGDQSAGGVLREATVKLVADKLAGRVPGALVSAARDRLAPTTPPVPGQPEASADPREALAWAWALHRQAAEAASAVSSSDLIAPRLTAALAAQERHLQDLELRLGKLGRSVPAQRDDGAGSSDAGYLVWQAEGAIDVVEATGARSRRLPSWSSRRRAALVYVITALVVSVLPAVGLVGSSGFGTLAFVATQCIALPWLSLAVSAIAIGALFRPWLGRPVPRHPVIGTWIVLAVHVGIGVAATVAGVLT</sequence>
<feature type="transmembrane region" description="Helical" evidence="1">
    <location>
        <begin position="610"/>
        <end position="631"/>
    </location>
</feature>
<name>A0ABU5JMX0_9ACTN</name>
<reference evidence="2 3" key="1">
    <citation type="submission" date="2023-12" db="EMBL/GenBank/DDBJ databases">
        <title>Micromonospora sp. nov., isolated from Atacama Desert.</title>
        <authorList>
            <person name="Carro L."/>
            <person name="Golinska P."/>
            <person name="Klenk H.-P."/>
            <person name="Goodfellow M."/>
        </authorList>
    </citation>
    <scope>NUCLEOTIDE SEQUENCE [LARGE SCALE GENOMIC DNA]</scope>
    <source>
        <strain evidence="2 3">4G53</strain>
    </source>
</reference>
<keyword evidence="1" id="KW-0812">Transmembrane</keyword>
<keyword evidence="1" id="KW-0472">Membrane</keyword>
<keyword evidence="3" id="KW-1185">Reference proteome</keyword>
<feature type="transmembrane region" description="Helical" evidence="1">
    <location>
        <begin position="676"/>
        <end position="700"/>
    </location>
</feature>
<comment type="caution">
    <text evidence="2">The sequence shown here is derived from an EMBL/GenBank/DDBJ whole genome shotgun (WGS) entry which is preliminary data.</text>
</comment>
<dbReference type="EMBL" id="JAXOTQ010000056">
    <property type="protein sequence ID" value="MDZ5493926.1"/>
    <property type="molecule type" value="Genomic_DNA"/>
</dbReference>
<evidence type="ECO:0000313" key="3">
    <source>
        <dbReference type="Proteomes" id="UP001290101"/>
    </source>
</evidence>
<accession>A0ABU5JMX0</accession>
<dbReference type="RefSeq" id="WP_322443442.1">
    <property type="nucleotide sequence ID" value="NZ_JAXOTQ010000056.1"/>
</dbReference>
<protein>
    <submittedName>
        <fullName evidence="2">Uncharacterized protein</fullName>
    </submittedName>
</protein>
<gene>
    <name evidence="2" type="ORF">U2F25_31460</name>
</gene>
<keyword evidence="1" id="KW-1133">Transmembrane helix</keyword>
<dbReference type="Proteomes" id="UP001290101">
    <property type="component" value="Unassembled WGS sequence"/>
</dbReference>
<proteinExistence type="predicted"/>
<evidence type="ECO:0000313" key="2">
    <source>
        <dbReference type="EMBL" id="MDZ5493926.1"/>
    </source>
</evidence>
<evidence type="ECO:0000256" key="1">
    <source>
        <dbReference type="SAM" id="Phobius"/>
    </source>
</evidence>
<organism evidence="2 3">
    <name type="scientific">Micromonospora sicca</name>
    <dbReference type="NCBI Taxonomy" id="2202420"/>
    <lineage>
        <taxon>Bacteria</taxon>
        <taxon>Bacillati</taxon>
        <taxon>Actinomycetota</taxon>
        <taxon>Actinomycetes</taxon>
        <taxon>Micromonosporales</taxon>
        <taxon>Micromonosporaceae</taxon>
        <taxon>Micromonospora</taxon>
    </lineage>
</organism>